<keyword evidence="2 4" id="KW-0175">Coiled coil</keyword>
<feature type="coiled-coil region" evidence="4">
    <location>
        <begin position="207"/>
        <end position="241"/>
    </location>
</feature>
<feature type="compositionally biased region" description="Low complexity" evidence="5">
    <location>
        <begin position="1095"/>
        <end position="1107"/>
    </location>
</feature>
<evidence type="ECO:0000256" key="3">
    <source>
        <dbReference type="PIRNR" id="PIRNR005719"/>
    </source>
</evidence>
<evidence type="ECO:0000256" key="5">
    <source>
        <dbReference type="SAM" id="MobiDB-lite"/>
    </source>
</evidence>
<dbReference type="OrthoDB" id="5575062at2759"/>
<feature type="coiled-coil region" evidence="4">
    <location>
        <begin position="893"/>
        <end position="967"/>
    </location>
</feature>
<protein>
    <recommendedName>
        <fullName evidence="3">Structural maintenance of chromosomes protein</fullName>
    </recommendedName>
</protein>
<dbReference type="Proteomes" id="UP000019763">
    <property type="component" value="Unassembled WGS sequence"/>
</dbReference>
<evidence type="ECO:0000313" key="7">
    <source>
        <dbReference type="EMBL" id="EZG79520.1"/>
    </source>
</evidence>
<dbReference type="PANTHER" id="PTHR18937">
    <property type="entry name" value="STRUCTURAL MAINTENANCE OF CHROMOSOMES SMC FAMILY MEMBER"/>
    <property type="match status" value="1"/>
</dbReference>
<dbReference type="InterPro" id="IPR036277">
    <property type="entry name" value="SMC_hinge_sf"/>
</dbReference>
<evidence type="ECO:0000256" key="1">
    <source>
        <dbReference type="ARBA" id="ARBA00004123"/>
    </source>
</evidence>
<feature type="coiled-coil region" evidence="4">
    <location>
        <begin position="820"/>
        <end position="847"/>
    </location>
</feature>
<dbReference type="EMBL" id="AFNH02000190">
    <property type="protein sequence ID" value="EZG79520.1"/>
    <property type="molecule type" value="Genomic_DNA"/>
</dbReference>
<dbReference type="SMART" id="SM00968">
    <property type="entry name" value="SMC_hinge"/>
    <property type="match status" value="1"/>
</dbReference>
<comment type="subcellular location">
    <subcellularLocation>
        <location evidence="1 3">Nucleus</location>
    </subcellularLocation>
</comment>
<feature type="region of interest" description="Disordered" evidence="5">
    <location>
        <begin position="1072"/>
        <end position="1111"/>
    </location>
</feature>
<comment type="similarity">
    <text evidence="3">Belongs to the SMC family.</text>
</comment>
<proteinExistence type="inferred from homology"/>
<feature type="coiled-coil region" evidence="4">
    <location>
        <begin position="408"/>
        <end position="484"/>
    </location>
</feature>
<dbReference type="Gene3D" id="1.20.1060.20">
    <property type="match status" value="1"/>
</dbReference>
<dbReference type="PIRSF" id="PIRSF005719">
    <property type="entry name" value="SMC"/>
    <property type="match status" value="1"/>
</dbReference>
<dbReference type="InterPro" id="IPR027417">
    <property type="entry name" value="P-loop_NTPase"/>
</dbReference>
<dbReference type="Pfam" id="PF02463">
    <property type="entry name" value="SMC_N"/>
    <property type="match status" value="2"/>
</dbReference>
<sequence>MCSWRLDTVVITDFKSFGGRHVLGPFQSFNCVVGLNGSGKSNFLDALSFALGMNNKHLRSNRFNDLCHQDRRAQVQVRFRQVTGDASERATPTTEEYSETGVGPREGQGAAGEGQTDGISSSRVLTLERRVVSDSCTILLVNGSTTDRKTYNKRLSEIGVFGKNCLVAQGHVEAISLSTSKERGRTIDQLSGSSAFKEEYEEVAKQSQTLAADLKVAQSRKADAENELRSCRKQLEDLKQFNAVKALSTATKKLSKLVDCCHIEDQLHVRLTENKALLEEIGHLKKLTTEADDKATGLLTSKRERLESIKVLRAYQKKEDETVKQRLAQAEEHANQVMKLETEKEDLVQRKNKHKILCRETLNEYTQLSENLMAFFTKNDQERTSKKNQIQNNAYYLATDQVRQAVKELQHSSQISTLELQIKSLEQQHSFNEKKRANAIDELASLEESASEHKEILFRLRQEIEAGEEKIGALTREYEKQRLNGEEDSLQERLTGIRMSLGEKKDMLSQFQTFGSKGGADKSAVCEYLRARLPEGVFGRVHELIAVSNPSYMQAIACALGRQSESIIVRTYNDAMRCVNLLKEKRYGIEEFLPLDTVKFKKIDNKLRQHPELYLPAVDYIGLENDSFMPAILSIVGDTVIVDGDLDKARQIAFHDPTLKNYHLKIVTKDGQKIAKNTNITLNSKRSYDSGNNLVSGQRVQLMKDISRLQEEERTLLYQLDQVTKSNRSIREAQNKLGCDIENERATIQKKRVQAIEHENIQNADLGNIEEIKNTTQKLDQERQQIEKDISMSKTAIQKQQQKQTKDKKLIQLIKDSAIYEQLQKDLESLKLQKENATRSAEQKISQLMTRLSLTVNDNFEWTKSQSPEIAKKGKGEFGVLSKKLEDILTYSTKGYKIQIQEKQQELDNLKARQSKSEALKPASDVARQLVIGEQALSEVEERLAQLKEETKQLTKKRQELDRAQYHGISSISAVINRLVEMIEESDSLFGISSQPVGSPAKKSRLQVLPQIQELRDCLNSGGTSKPGFINYAPALFAAGIPSIFPVLEREGILLPRALPYHPVQDTGMAVENEPRSQDGEPQSQENETQRQENETQSQENETQSQEGETEWARSILRAVKQEKLVERISEWSDTLRRMNVNLQASVMFEGAKARYVECQDQFDLLKNEKHSLDSTLHKIRDKRRHLFITCFEKVNGLLDEIYTRLTSRNMYTGDANVTDVCVKDVCGMASIELEDEVSSEPFTKGIIFHAIPPGKRYTDIESLSGGEKTMAALALVFAMQGYRQSPFLILDEVDAALDLENVNSLRDYLVHSPFQVFMVTLKEEVYSFAEAIIGVFKNPRTKDSNILTVDMSKYPTVTDLPLSVQTQTAT</sequence>
<evidence type="ECO:0000256" key="4">
    <source>
        <dbReference type="SAM" id="Coils"/>
    </source>
</evidence>
<evidence type="ECO:0000313" key="8">
    <source>
        <dbReference type="Proteomes" id="UP000019763"/>
    </source>
</evidence>
<keyword evidence="8" id="KW-1185">Reference proteome</keyword>
<feature type="region of interest" description="Disordered" evidence="5">
    <location>
        <begin position="81"/>
        <end position="119"/>
    </location>
</feature>
<feature type="coiled-coil region" evidence="4">
    <location>
        <begin position="323"/>
        <end position="357"/>
    </location>
</feature>
<keyword evidence="3" id="KW-0539">Nucleus</keyword>
<dbReference type="Pfam" id="PF06470">
    <property type="entry name" value="SMC_hinge"/>
    <property type="match status" value="1"/>
</dbReference>
<evidence type="ECO:0000256" key="2">
    <source>
        <dbReference type="ARBA" id="ARBA00023054"/>
    </source>
</evidence>
<feature type="domain" description="SMC hinge" evidence="6">
    <location>
        <begin position="535"/>
        <end position="653"/>
    </location>
</feature>
<reference evidence="7" key="1">
    <citation type="submission" date="2013-12" db="EMBL/GenBank/DDBJ databases">
        <authorList>
            <person name="Omoto C.K."/>
            <person name="Sibley D."/>
            <person name="Venepally P."/>
            <person name="Hadjithomas M."/>
            <person name="Karamycheva S."/>
            <person name="Brunk B."/>
            <person name="Roos D."/>
            <person name="Caler E."/>
            <person name="Lorenzi H."/>
        </authorList>
    </citation>
    <scope>NUCLEOTIDE SEQUENCE</scope>
</reference>
<name>A0A023BBD6_GRENI</name>
<dbReference type="RefSeq" id="XP_011134417.1">
    <property type="nucleotide sequence ID" value="XM_011136115.1"/>
</dbReference>
<dbReference type="GO" id="GO:0005524">
    <property type="term" value="F:ATP binding"/>
    <property type="evidence" value="ECO:0007669"/>
    <property type="project" value="InterPro"/>
</dbReference>
<organism evidence="7 8">
    <name type="scientific">Gregarina niphandrodes</name>
    <name type="common">Septate eugregarine</name>
    <dbReference type="NCBI Taxonomy" id="110365"/>
    <lineage>
        <taxon>Eukaryota</taxon>
        <taxon>Sar</taxon>
        <taxon>Alveolata</taxon>
        <taxon>Apicomplexa</taxon>
        <taxon>Conoidasida</taxon>
        <taxon>Gregarinasina</taxon>
        <taxon>Eugregarinorida</taxon>
        <taxon>Gregarinidae</taxon>
        <taxon>Gregarina</taxon>
    </lineage>
</organism>
<dbReference type="SUPFAM" id="SSF52540">
    <property type="entry name" value="P-loop containing nucleoside triphosphate hydrolases"/>
    <property type="match status" value="1"/>
</dbReference>
<dbReference type="eggNOG" id="KOG0018">
    <property type="taxonomic scope" value="Eukaryota"/>
</dbReference>
<dbReference type="GO" id="GO:0051276">
    <property type="term" value="P:chromosome organization"/>
    <property type="evidence" value="ECO:0007669"/>
    <property type="project" value="InterPro"/>
</dbReference>
<dbReference type="InterPro" id="IPR003395">
    <property type="entry name" value="RecF/RecN/SMC_N"/>
</dbReference>
<dbReference type="GO" id="GO:0016887">
    <property type="term" value="F:ATP hydrolysis activity"/>
    <property type="evidence" value="ECO:0007669"/>
    <property type="project" value="InterPro"/>
</dbReference>
<dbReference type="SUPFAM" id="SSF75553">
    <property type="entry name" value="Smc hinge domain"/>
    <property type="match status" value="1"/>
</dbReference>
<dbReference type="InterPro" id="IPR024704">
    <property type="entry name" value="SMC"/>
</dbReference>
<dbReference type="GO" id="GO:0005634">
    <property type="term" value="C:nucleus"/>
    <property type="evidence" value="ECO:0007669"/>
    <property type="project" value="UniProtKB-SubCell"/>
</dbReference>
<dbReference type="Gene3D" id="3.40.50.300">
    <property type="entry name" value="P-loop containing nucleotide triphosphate hydrolases"/>
    <property type="match status" value="2"/>
</dbReference>
<dbReference type="InterPro" id="IPR010935">
    <property type="entry name" value="SMC_hinge"/>
</dbReference>
<comment type="caution">
    <text evidence="7">The sequence shown here is derived from an EMBL/GenBank/DDBJ whole genome shotgun (WGS) entry which is preliminary data.</text>
</comment>
<accession>A0A023BBD6</accession>
<gene>
    <name evidence="7" type="ORF">GNI_025580</name>
</gene>
<evidence type="ECO:0000259" key="6">
    <source>
        <dbReference type="SMART" id="SM00968"/>
    </source>
</evidence>
<dbReference type="GO" id="GO:0005694">
    <property type="term" value="C:chromosome"/>
    <property type="evidence" value="ECO:0007669"/>
    <property type="project" value="InterPro"/>
</dbReference>
<dbReference type="VEuPathDB" id="CryptoDB:GNI_025580"/>
<dbReference type="Gene3D" id="3.30.70.1620">
    <property type="match status" value="1"/>
</dbReference>
<dbReference type="OMA" id="KHMDFQR"/>
<dbReference type="GeneID" id="22911145"/>